<dbReference type="Proteomes" id="UP000186132">
    <property type="component" value="Unassembled WGS sequence"/>
</dbReference>
<gene>
    <name evidence="4" type="ORF">SAMN05443575_3392</name>
</gene>
<name>A0A1M5QY27_9ACTN</name>
<accession>A0A1M5QY27</accession>
<feature type="compositionally biased region" description="Low complexity" evidence="1">
    <location>
        <begin position="1"/>
        <end position="18"/>
    </location>
</feature>
<feature type="transmembrane region" description="Helical" evidence="2">
    <location>
        <begin position="33"/>
        <end position="53"/>
    </location>
</feature>
<evidence type="ECO:0000313" key="4">
    <source>
        <dbReference type="EMBL" id="SHH19055.1"/>
    </source>
</evidence>
<dbReference type="Pfam" id="PF13508">
    <property type="entry name" value="Acetyltransf_7"/>
    <property type="match status" value="1"/>
</dbReference>
<keyword evidence="2" id="KW-0812">Transmembrane</keyword>
<keyword evidence="2" id="KW-0472">Membrane</keyword>
<keyword evidence="2" id="KW-1133">Transmembrane helix</keyword>
<proteinExistence type="predicted"/>
<dbReference type="InterPro" id="IPR000182">
    <property type="entry name" value="GNAT_dom"/>
</dbReference>
<evidence type="ECO:0000313" key="5">
    <source>
        <dbReference type="Proteomes" id="UP000186132"/>
    </source>
</evidence>
<evidence type="ECO:0000256" key="1">
    <source>
        <dbReference type="SAM" id="MobiDB-lite"/>
    </source>
</evidence>
<evidence type="ECO:0000259" key="3">
    <source>
        <dbReference type="PROSITE" id="PS51186"/>
    </source>
</evidence>
<dbReference type="CDD" id="cd04301">
    <property type="entry name" value="NAT_SF"/>
    <property type="match status" value="1"/>
</dbReference>
<dbReference type="EMBL" id="FQVU01000005">
    <property type="protein sequence ID" value="SHH19055.1"/>
    <property type="molecule type" value="Genomic_DNA"/>
</dbReference>
<keyword evidence="5" id="KW-1185">Reference proteome</keyword>
<reference evidence="4 5" key="1">
    <citation type="submission" date="2016-11" db="EMBL/GenBank/DDBJ databases">
        <authorList>
            <person name="Jaros S."/>
            <person name="Januszkiewicz K."/>
            <person name="Wedrychowicz H."/>
        </authorList>
    </citation>
    <scope>NUCLEOTIDE SEQUENCE [LARGE SCALE GENOMIC DNA]</scope>
    <source>
        <strain evidence="4 5">DSM 45627</strain>
    </source>
</reference>
<protein>
    <submittedName>
        <fullName evidence="4">N-acetylglutamate synthase, GNAT family</fullName>
    </submittedName>
</protein>
<dbReference type="PROSITE" id="PS51186">
    <property type="entry name" value="GNAT"/>
    <property type="match status" value="1"/>
</dbReference>
<feature type="region of interest" description="Disordered" evidence="1">
    <location>
        <begin position="1"/>
        <end position="21"/>
    </location>
</feature>
<dbReference type="STRING" id="1206085.SAMN05443575_3392"/>
<sequence length="327" mass="33913">MTDDAAAGARDAAEAGPRGAREYVESPRSYREVLVVLAVLALGFGCDAALGSGGAVAHLPGWLVAAVLVAGADALIVASARATRTLVVTADELWVGEEFVPRDEIAGQAPAGDVPAELPVLGWPHGRAAAKGAVLRLADGRDVLVPTRRPDALLAALGVGATAPRSVPDVRVATEADLATLPELDARAGVVFRVAGYALPELPLSPDALADAAAVFVVGDPPDGFAWLDEVDGLAHLQEIAVAPRAMRTGLGSRLLEHACAWAGAAGHPALTLTTYADVPWNGPWYAARGFVEVDDPTPGLRAIRDHERDVGLDDVGRRIVMRRTLS</sequence>
<dbReference type="RefSeq" id="WP_200800275.1">
    <property type="nucleotide sequence ID" value="NZ_FQVU01000005.1"/>
</dbReference>
<dbReference type="InterPro" id="IPR016181">
    <property type="entry name" value="Acyl_CoA_acyltransferase"/>
</dbReference>
<feature type="transmembrane region" description="Helical" evidence="2">
    <location>
        <begin position="59"/>
        <end position="78"/>
    </location>
</feature>
<organism evidence="4 5">
    <name type="scientific">Jatrophihabitans endophyticus</name>
    <dbReference type="NCBI Taxonomy" id="1206085"/>
    <lineage>
        <taxon>Bacteria</taxon>
        <taxon>Bacillati</taxon>
        <taxon>Actinomycetota</taxon>
        <taxon>Actinomycetes</taxon>
        <taxon>Jatrophihabitantales</taxon>
        <taxon>Jatrophihabitantaceae</taxon>
        <taxon>Jatrophihabitans</taxon>
    </lineage>
</organism>
<feature type="domain" description="N-acetyltransferase" evidence="3">
    <location>
        <begin position="168"/>
        <end position="327"/>
    </location>
</feature>
<dbReference type="SUPFAM" id="SSF55729">
    <property type="entry name" value="Acyl-CoA N-acyltransferases (Nat)"/>
    <property type="match status" value="1"/>
</dbReference>
<evidence type="ECO:0000256" key="2">
    <source>
        <dbReference type="SAM" id="Phobius"/>
    </source>
</evidence>
<dbReference type="Gene3D" id="3.40.630.30">
    <property type="match status" value="1"/>
</dbReference>
<dbReference type="AlphaFoldDB" id="A0A1M5QY27"/>
<dbReference type="GO" id="GO:0016747">
    <property type="term" value="F:acyltransferase activity, transferring groups other than amino-acyl groups"/>
    <property type="evidence" value="ECO:0007669"/>
    <property type="project" value="InterPro"/>
</dbReference>